<dbReference type="InterPro" id="IPR036770">
    <property type="entry name" value="Ankyrin_rpt-contain_sf"/>
</dbReference>
<keyword evidence="1" id="KW-0040">ANK repeat</keyword>
<accession>A0A0D3K8P2</accession>
<dbReference type="InterPro" id="IPR000873">
    <property type="entry name" value="AMP-dep_synth/lig_dom"/>
</dbReference>
<proteinExistence type="predicted"/>
<dbReference type="Pfam" id="PF12796">
    <property type="entry name" value="Ank_2"/>
    <property type="match status" value="1"/>
</dbReference>
<dbReference type="PANTHER" id="PTHR45527">
    <property type="entry name" value="NONRIBOSOMAL PEPTIDE SYNTHETASE"/>
    <property type="match status" value="1"/>
</dbReference>
<dbReference type="HOGENOM" id="CLU_361878_0_0_1"/>
<dbReference type="GeneID" id="17277399"/>
<dbReference type="Gene3D" id="3.30.300.30">
    <property type="match status" value="1"/>
</dbReference>
<dbReference type="PaxDb" id="2903-EOD32127"/>
<dbReference type="GO" id="GO:0005737">
    <property type="term" value="C:cytoplasm"/>
    <property type="evidence" value="ECO:0007669"/>
    <property type="project" value="TreeGrafter"/>
</dbReference>
<reference evidence="3" key="2">
    <citation type="submission" date="2024-10" db="UniProtKB">
        <authorList>
            <consortium name="EnsemblProtists"/>
        </authorList>
    </citation>
    <scope>IDENTIFICATION</scope>
</reference>
<dbReference type="Gene3D" id="1.25.40.20">
    <property type="entry name" value="Ankyrin repeat-containing domain"/>
    <property type="match status" value="1"/>
</dbReference>
<feature type="repeat" description="ANK" evidence="1">
    <location>
        <begin position="636"/>
        <end position="668"/>
    </location>
</feature>
<dbReference type="Pfam" id="PF00501">
    <property type="entry name" value="AMP-binding"/>
    <property type="match status" value="1"/>
</dbReference>
<dbReference type="RefSeq" id="XP_005784556.1">
    <property type="nucleotide sequence ID" value="XM_005784499.1"/>
</dbReference>
<dbReference type="PROSITE" id="PS50088">
    <property type="entry name" value="ANK_REPEAT"/>
    <property type="match status" value="1"/>
</dbReference>
<dbReference type="GO" id="GO:0044550">
    <property type="term" value="P:secondary metabolite biosynthetic process"/>
    <property type="evidence" value="ECO:0007669"/>
    <property type="project" value="TreeGrafter"/>
</dbReference>
<dbReference type="eggNOG" id="KOG1178">
    <property type="taxonomic scope" value="Eukaryota"/>
</dbReference>
<name>A0A0D3K8P2_EMIH1</name>
<sequence length="773" mass="81472">MSPPSSWPWSRDALLRYAEADAVCWIDTHAEPPCARAVSYTELVDMVDRVAAIIASAACRAAGVGLCLDNSLSAVVCHLGALWVGNHFVPLDEPSAQPRLQGMLCASREIETIICSPHLAAAFEAVRACTYHTSGTTGTPKAIHSTLEQWGAFVCAAARPYRLTAASRVFVATSAIFDPSAGLTFAALAVGAAACLAPWSFTLRQLRRSVELTRATHACSTPSVWALYDLESGSGAGSLTTLLLGGEPMPAALTRAWLGLGVALINTYGATEATATVYQWAYCLPPHAAALPDEDLEREGRCLGAPFEGIGFAVVGGPSRWSAASVAAGGAPAEEGEGESRFRTGDLVRRRGSDLFYLGRADQQVKLNGRRVELGPIGRLHAFCAMASPPPEEHACAGYAATAAAVRALCRLDLPSYLVPSGVTLLRELPRTPTGKTDARALAALARAARVAPGAAEAREEGGGGGSPWRPEGWLGVVAGCWSRELGIPVGQLRGSPDFGAPCSSDFGALSGDSLVALKICARLWRHRNRDAAEGGAFGEGMGAFGPTHLLATPILTDSFGVTALQSAVQQRGAGIAHRLLAACADVLALDSNRQTALHHAARAGADNGCLAALLDRWESVAGDDDGSACASRDVWGRTPLHWAVINGHREAIVTLVEAGSDIALRDKQHESALDLAERRATCHAVGFGGRCDKLTVSLLKLMLPRDHADYSSFHPEGLMDLCTHEVLRHAERLKLGAEEREAFLALSPAERAAIGDHVMTIDELNARDEGRL</sequence>
<dbReference type="Proteomes" id="UP000013827">
    <property type="component" value="Unassembled WGS sequence"/>
</dbReference>
<organism evidence="3 4">
    <name type="scientific">Emiliania huxleyi (strain CCMP1516)</name>
    <dbReference type="NCBI Taxonomy" id="280463"/>
    <lineage>
        <taxon>Eukaryota</taxon>
        <taxon>Haptista</taxon>
        <taxon>Haptophyta</taxon>
        <taxon>Prymnesiophyceae</taxon>
        <taxon>Isochrysidales</taxon>
        <taxon>Noelaerhabdaceae</taxon>
        <taxon>Emiliania</taxon>
    </lineage>
</organism>
<dbReference type="Gene3D" id="3.40.50.12780">
    <property type="entry name" value="N-terminal domain of ligase-like"/>
    <property type="match status" value="1"/>
</dbReference>
<dbReference type="SUPFAM" id="SSF56801">
    <property type="entry name" value="Acetyl-CoA synthetase-like"/>
    <property type="match status" value="1"/>
</dbReference>
<evidence type="ECO:0000313" key="4">
    <source>
        <dbReference type="Proteomes" id="UP000013827"/>
    </source>
</evidence>
<keyword evidence="4" id="KW-1185">Reference proteome</keyword>
<evidence type="ECO:0000259" key="2">
    <source>
        <dbReference type="Pfam" id="PF00501"/>
    </source>
</evidence>
<protein>
    <recommendedName>
        <fullName evidence="2">AMP-dependent synthetase/ligase domain-containing protein</fullName>
    </recommendedName>
</protein>
<evidence type="ECO:0000313" key="3">
    <source>
        <dbReference type="EnsemblProtists" id="EOD32127"/>
    </source>
</evidence>
<dbReference type="EnsemblProtists" id="EOD32127">
    <property type="protein sequence ID" value="EOD32127"/>
    <property type="gene ID" value="EMIHUDRAFT_449530"/>
</dbReference>
<dbReference type="InterPro" id="IPR042099">
    <property type="entry name" value="ANL_N_sf"/>
</dbReference>
<dbReference type="InterPro" id="IPR045851">
    <property type="entry name" value="AMP-bd_C_sf"/>
</dbReference>
<dbReference type="GO" id="GO:0043041">
    <property type="term" value="P:amino acid activation for nonribosomal peptide biosynthetic process"/>
    <property type="evidence" value="ECO:0007669"/>
    <property type="project" value="TreeGrafter"/>
</dbReference>
<dbReference type="KEGG" id="ehx:EMIHUDRAFT_449530"/>
<dbReference type="SUPFAM" id="SSF48403">
    <property type="entry name" value="Ankyrin repeat"/>
    <property type="match status" value="1"/>
</dbReference>
<evidence type="ECO:0000256" key="1">
    <source>
        <dbReference type="PROSITE-ProRule" id="PRU00023"/>
    </source>
</evidence>
<dbReference type="AlphaFoldDB" id="A0A0D3K8P2"/>
<reference evidence="4" key="1">
    <citation type="journal article" date="2013" name="Nature">
        <title>Pan genome of the phytoplankton Emiliania underpins its global distribution.</title>
        <authorList>
            <person name="Read B.A."/>
            <person name="Kegel J."/>
            <person name="Klute M.J."/>
            <person name="Kuo A."/>
            <person name="Lefebvre S.C."/>
            <person name="Maumus F."/>
            <person name="Mayer C."/>
            <person name="Miller J."/>
            <person name="Monier A."/>
            <person name="Salamov A."/>
            <person name="Young J."/>
            <person name="Aguilar M."/>
            <person name="Claverie J.M."/>
            <person name="Frickenhaus S."/>
            <person name="Gonzalez K."/>
            <person name="Herman E.K."/>
            <person name="Lin Y.C."/>
            <person name="Napier J."/>
            <person name="Ogata H."/>
            <person name="Sarno A.F."/>
            <person name="Shmutz J."/>
            <person name="Schroeder D."/>
            <person name="de Vargas C."/>
            <person name="Verret F."/>
            <person name="von Dassow P."/>
            <person name="Valentin K."/>
            <person name="Van de Peer Y."/>
            <person name="Wheeler G."/>
            <person name="Dacks J.B."/>
            <person name="Delwiche C.F."/>
            <person name="Dyhrman S.T."/>
            <person name="Glockner G."/>
            <person name="John U."/>
            <person name="Richards T."/>
            <person name="Worden A.Z."/>
            <person name="Zhang X."/>
            <person name="Grigoriev I.V."/>
            <person name="Allen A.E."/>
            <person name="Bidle K."/>
            <person name="Borodovsky M."/>
            <person name="Bowler C."/>
            <person name="Brownlee C."/>
            <person name="Cock J.M."/>
            <person name="Elias M."/>
            <person name="Gladyshev V.N."/>
            <person name="Groth M."/>
            <person name="Guda C."/>
            <person name="Hadaegh A."/>
            <person name="Iglesias-Rodriguez M.D."/>
            <person name="Jenkins J."/>
            <person name="Jones B.M."/>
            <person name="Lawson T."/>
            <person name="Leese F."/>
            <person name="Lindquist E."/>
            <person name="Lobanov A."/>
            <person name="Lomsadze A."/>
            <person name="Malik S.B."/>
            <person name="Marsh M.E."/>
            <person name="Mackinder L."/>
            <person name="Mock T."/>
            <person name="Mueller-Roeber B."/>
            <person name="Pagarete A."/>
            <person name="Parker M."/>
            <person name="Probert I."/>
            <person name="Quesneville H."/>
            <person name="Raines C."/>
            <person name="Rensing S.A."/>
            <person name="Riano-Pachon D.M."/>
            <person name="Richier S."/>
            <person name="Rokitta S."/>
            <person name="Shiraiwa Y."/>
            <person name="Soanes D.M."/>
            <person name="van der Giezen M."/>
            <person name="Wahlund T.M."/>
            <person name="Williams B."/>
            <person name="Wilson W."/>
            <person name="Wolfe G."/>
            <person name="Wurch L.L."/>
        </authorList>
    </citation>
    <scope>NUCLEOTIDE SEQUENCE</scope>
</reference>
<feature type="domain" description="AMP-dependent synthetase/ligase" evidence="2">
    <location>
        <begin position="129"/>
        <end position="315"/>
    </location>
</feature>
<dbReference type="PROSITE" id="PS50297">
    <property type="entry name" value="ANK_REP_REGION"/>
    <property type="match status" value="1"/>
</dbReference>
<dbReference type="STRING" id="2903.R1DB79"/>
<dbReference type="PANTHER" id="PTHR45527:SF1">
    <property type="entry name" value="FATTY ACID SYNTHASE"/>
    <property type="match status" value="1"/>
</dbReference>
<dbReference type="SMART" id="SM00248">
    <property type="entry name" value="ANK"/>
    <property type="match status" value="3"/>
</dbReference>
<dbReference type="GO" id="GO:0031177">
    <property type="term" value="F:phosphopantetheine binding"/>
    <property type="evidence" value="ECO:0007669"/>
    <property type="project" value="TreeGrafter"/>
</dbReference>
<dbReference type="OMA" id="TRATHAC"/>
<dbReference type="InterPro" id="IPR002110">
    <property type="entry name" value="Ankyrin_rpt"/>
</dbReference>